<evidence type="ECO:0000313" key="1">
    <source>
        <dbReference type="EMBL" id="GHD96033.1"/>
    </source>
</evidence>
<dbReference type="Proteomes" id="UP000608955">
    <property type="component" value="Unassembled WGS sequence"/>
</dbReference>
<dbReference type="EMBL" id="BMVF01000025">
    <property type="protein sequence ID" value="GHD96033.1"/>
    <property type="molecule type" value="Genomic_DNA"/>
</dbReference>
<dbReference type="InterPro" id="IPR016181">
    <property type="entry name" value="Acyl_CoA_acyltransferase"/>
</dbReference>
<organism evidence="1 2">
    <name type="scientific">Streptomyces naganishii JCM 4654</name>
    <dbReference type="NCBI Taxonomy" id="1306179"/>
    <lineage>
        <taxon>Bacteria</taxon>
        <taxon>Bacillati</taxon>
        <taxon>Actinomycetota</taxon>
        <taxon>Actinomycetes</taxon>
        <taxon>Kitasatosporales</taxon>
        <taxon>Streptomycetaceae</taxon>
        <taxon>Streptomyces</taxon>
    </lineage>
</organism>
<comment type="caution">
    <text evidence="1">The sequence shown here is derived from an EMBL/GenBank/DDBJ whole genome shotgun (WGS) entry which is preliminary data.</text>
</comment>
<dbReference type="SUPFAM" id="SSF55729">
    <property type="entry name" value="Acyl-CoA N-acyltransferases (Nat)"/>
    <property type="match status" value="1"/>
</dbReference>
<dbReference type="PANTHER" id="PTHR41700:SF1">
    <property type="entry name" value="N-ACETYLTRANSFERASE DOMAIN-CONTAINING PROTEIN"/>
    <property type="match status" value="1"/>
</dbReference>
<reference evidence="1" key="1">
    <citation type="journal article" date="2014" name="Int. J. Syst. Evol. Microbiol.">
        <title>Complete genome sequence of Corynebacterium casei LMG S-19264T (=DSM 44701T), isolated from a smear-ripened cheese.</title>
        <authorList>
            <consortium name="US DOE Joint Genome Institute (JGI-PGF)"/>
            <person name="Walter F."/>
            <person name="Albersmeier A."/>
            <person name="Kalinowski J."/>
            <person name="Ruckert C."/>
        </authorList>
    </citation>
    <scope>NUCLEOTIDE SEQUENCE</scope>
    <source>
        <strain evidence="1">JCM 4654</strain>
    </source>
</reference>
<evidence type="ECO:0000313" key="2">
    <source>
        <dbReference type="Proteomes" id="UP000608955"/>
    </source>
</evidence>
<reference evidence="1" key="2">
    <citation type="submission" date="2020-09" db="EMBL/GenBank/DDBJ databases">
        <authorList>
            <person name="Sun Q."/>
            <person name="Ohkuma M."/>
        </authorList>
    </citation>
    <scope>NUCLEOTIDE SEQUENCE</scope>
    <source>
        <strain evidence="1">JCM 4654</strain>
    </source>
</reference>
<name>A0A918YA64_9ACTN</name>
<sequence>MTDGQGKTLAAIQTEADLAAGIAASASDVTVRELAGVSELSAVSELFQLIWGSDRGSRPVPTELLRAMATAGNYVAGAFDGDQLLGACFGFFGEPSRGSLHSHIAGVAPGGLGRGLGFALKLHQRAWALRRQVGTISWTFDPLVCRNAHFNITKLGARPVQYWPDFYGPMHDGINGMSETDRLLVAWDLAGPPARAGARGEPAHTDASALRAQGAGIALAAGEDGRPVTGPGDGPVTLVAVPPDIEALRRRDPAMGQSWRSALRDVLHGLMTDGAAVTGFDRAGWYVTERKRWS</sequence>
<accession>A0A918YA64</accession>
<dbReference type="AlphaFoldDB" id="A0A918YA64"/>
<dbReference type="Gene3D" id="3.40.630.30">
    <property type="match status" value="1"/>
</dbReference>
<protein>
    <recommendedName>
        <fullName evidence="3">N-acetyltransferase domain-containing protein</fullName>
    </recommendedName>
</protein>
<gene>
    <name evidence="1" type="ORF">GCM10010508_63180</name>
</gene>
<proteinExistence type="predicted"/>
<dbReference type="PANTHER" id="PTHR41700">
    <property type="entry name" value="GCN5-RELATED N-ACETYLTRANSFERASE"/>
    <property type="match status" value="1"/>
</dbReference>
<evidence type="ECO:0008006" key="3">
    <source>
        <dbReference type="Google" id="ProtNLM"/>
    </source>
</evidence>
<keyword evidence="2" id="KW-1185">Reference proteome</keyword>
<dbReference type="InterPro" id="IPR038764">
    <property type="entry name" value="GNAT_N_AcTrfase_prd"/>
</dbReference>